<dbReference type="EMBL" id="JACIDT010000002">
    <property type="protein sequence ID" value="MBB3925023.1"/>
    <property type="molecule type" value="Genomic_DNA"/>
</dbReference>
<keyword evidence="2" id="KW-1185">Reference proteome</keyword>
<dbReference type="SUPFAM" id="SSF143081">
    <property type="entry name" value="BB1717-like"/>
    <property type="match status" value="1"/>
</dbReference>
<protein>
    <submittedName>
        <fullName evidence="1">Putative SOS response-associated peptidase YedK</fullName>
    </submittedName>
</protein>
<dbReference type="RefSeq" id="WP_188070583.1">
    <property type="nucleotide sequence ID" value="NZ_BSPS01000022.1"/>
</dbReference>
<dbReference type="GO" id="GO:0003697">
    <property type="term" value="F:single-stranded DNA binding"/>
    <property type="evidence" value="ECO:0007669"/>
    <property type="project" value="InterPro"/>
</dbReference>
<dbReference type="Pfam" id="PF02586">
    <property type="entry name" value="SRAP"/>
    <property type="match status" value="1"/>
</dbReference>
<proteinExistence type="predicted"/>
<name>A0A7W6BDX9_9SPHN</name>
<dbReference type="GO" id="GO:0106300">
    <property type="term" value="P:protein-DNA covalent cross-linking repair"/>
    <property type="evidence" value="ECO:0007669"/>
    <property type="project" value="InterPro"/>
</dbReference>
<gene>
    <name evidence="1" type="ORF">GGR43_000724</name>
</gene>
<organism evidence="1 2">
    <name type="scientific">Sphingobium jiangsuense</name>
    <dbReference type="NCBI Taxonomy" id="870476"/>
    <lineage>
        <taxon>Bacteria</taxon>
        <taxon>Pseudomonadati</taxon>
        <taxon>Pseudomonadota</taxon>
        <taxon>Alphaproteobacteria</taxon>
        <taxon>Sphingomonadales</taxon>
        <taxon>Sphingomonadaceae</taxon>
        <taxon>Sphingobium</taxon>
    </lineage>
</organism>
<evidence type="ECO:0000313" key="1">
    <source>
        <dbReference type="EMBL" id="MBB3925023.1"/>
    </source>
</evidence>
<dbReference type="AlphaFoldDB" id="A0A7W6BDX9"/>
<dbReference type="Proteomes" id="UP000571950">
    <property type="component" value="Unassembled WGS sequence"/>
</dbReference>
<dbReference type="Gene3D" id="3.90.1680.10">
    <property type="entry name" value="SOS response associated peptidase-like"/>
    <property type="match status" value="1"/>
</dbReference>
<accession>A0A7W6BDX9</accession>
<sequence length="209" mass="23432">MCNLYRLKVPRDQLLLPMGIDRIATSQIAMEKDYSAPGKPGMIVREEGGRRVLDTMLWGFPENKRERKIKPKAGQSAYLYDWYTNARNLRLGMWSRWLETPAHRCLVPFTEFAEPKAAIDRAAPDDLNWWFSVKGQPVAAFAGIWKVHPDAGPVYAFLTCAPNDLIAPKHPKAMPVILAPEDYAAWLTGDYADACALALPFEAAQTAVV</sequence>
<comment type="caution">
    <text evidence="1">The sequence shown here is derived from an EMBL/GenBank/DDBJ whole genome shotgun (WGS) entry which is preliminary data.</text>
</comment>
<dbReference type="InterPro" id="IPR003738">
    <property type="entry name" value="SRAP"/>
</dbReference>
<reference evidence="1 2" key="1">
    <citation type="submission" date="2020-08" db="EMBL/GenBank/DDBJ databases">
        <title>Genomic Encyclopedia of Type Strains, Phase IV (KMG-IV): sequencing the most valuable type-strain genomes for metagenomic binning, comparative biology and taxonomic classification.</title>
        <authorList>
            <person name="Goeker M."/>
        </authorList>
    </citation>
    <scope>NUCLEOTIDE SEQUENCE [LARGE SCALE GENOMIC DNA]</scope>
    <source>
        <strain evidence="1 2">DSM 26189</strain>
    </source>
</reference>
<evidence type="ECO:0000313" key="2">
    <source>
        <dbReference type="Proteomes" id="UP000571950"/>
    </source>
</evidence>
<dbReference type="InterPro" id="IPR036590">
    <property type="entry name" value="SRAP-like"/>
</dbReference>